<evidence type="ECO:0000313" key="1">
    <source>
        <dbReference type="EMBL" id="PTK30047.1"/>
    </source>
</evidence>
<gene>
    <name evidence="1" type="ORF">BUZ51_08655</name>
</gene>
<protein>
    <submittedName>
        <fullName evidence="1">Uncharacterized protein</fullName>
    </submittedName>
</protein>
<dbReference type="AlphaFoldDB" id="A0A974KWQ7"/>
<dbReference type="RefSeq" id="WP_107636358.1">
    <property type="nucleotide sequence ID" value="NZ_JAHCPX010000012.1"/>
</dbReference>
<accession>A0A974KWQ7</accession>
<reference evidence="1 2" key="1">
    <citation type="journal article" date="2016" name="Front. Microbiol.">
        <title>Comprehensive Phylogenetic Analysis of Bovine Non-aureus Staphylococci Species Based on Whole-Genome Sequencing.</title>
        <authorList>
            <person name="Naushad S."/>
            <person name="Barkema H.W."/>
            <person name="Luby C."/>
            <person name="Condas L.A."/>
            <person name="Nobrega D.B."/>
            <person name="Carson D.A."/>
            <person name="De Buck J."/>
        </authorList>
    </citation>
    <scope>NUCLEOTIDE SEQUENCE [LARGE SCALE GENOMIC DNA]</scope>
    <source>
        <strain evidence="1 2">SNUC 5336</strain>
    </source>
</reference>
<comment type="caution">
    <text evidence="1">The sequence shown here is derived from an EMBL/GenBank/DDBJ whole genome shotgun (WGS) entry which is preliminary data.</text>
</comment>
<sequence length="76" mass="8911">MTEAKYSNNEIETMSDFHKKKHRDTCCIAPKIKYHEDKFVFSPVSDDTETSNIKTFITECKNYGKVEFFNIAPVRL</sequence>
<name>A0A974KWQ7_STAHO</name>
<organism evidence="1 2">
    <name type="scientific">Staphylococcus hominis</name>
    <dbReference type="NCBI Taxonomy" id="1290"/>
    <lineage>
        <taxon>Bacteria</taxon>
        <taxon>Bacillati</taxon>
        <taxon>Bacillota</taxon>
        <taxon>Bacilli</taxon>
        <taxon>Bacillales</taxon>
        <taxon>Staphylococcaceae</taxon>
        <taxon>Staphylococcus</taxon>
    </lineage>
</organism>
<dbReference type="Proteomes" id="UP000241540">
    <property type="component" value="Unassembled WGS sequence"/>
</dbReference>
<dbReference type="EMBL" id="PZHX01000017">
    <property type="protein sequence ID" value="PTK30047.1"/>
    <property type="molecule type" value="Genomic_DNA"/>
</dbReference>
<proteinExistence type="predicted"/>
<evidence type="ECO:0000313" key="2">
    <source>
        <dbReference type="Proteomes" id="UP000241540"/>
    </source>
</evidence>